<dbReference type="InterPro" id="IPR002818">
    <property type="entry name" value="DJ-1/PfpI"/>
</dbReference>
<evidence type="ECO:0000313" key="2">
    <source>
        <dbReference type="EMBL" id="MDN4480713.1"/>
    </source>
</evidence>
<gene>
    <name evidence="2" type="ORF">QQX02_07245</name>
</gene>
<dbReference type="GO" id="GO:0016829">
    <property type="term" value="F:lyase activity"/>
    <property type="evidence" value="ECO:0007669"/>
    <property type="project" value="UniProtKB-KW"/>
</dbReference>
<dbReference type="EMBL" id="JAUHQA010000001">
    <property type="protein sequence ID" value="MDN4480713.1"/>
    <property type="molecule type" value="Genomic_DNA"/>
</dbReference>
<evidence type="ECO:0000259" key="1">
    <source>
        <dbReference type="Pfam" id="PF01965"/>
    </source>
</evidence>
<proteinExistence type="predicted"/>
<dbReference type="Gene3D" id="3.40.50.880">
    <property type="match status" value="1"/>
</dbReference>
<feature type="domain" description="DJ-1/PfpI" evidence="1">
    <location>
        <begin position="4"/>
        <end position="176"/>
    </location>
</feature>
<name>A0ABT8GH08_9MICO</name>
<dbReference type="CDD" id="cd03139">
    <property type="entry name" value="GATase1_PfpI_2"/>
    <property type="match status" value="1"/>
</dbReference>
<dbReference type="PANTHER" id="PTHR43130:SF3">
    <property type="entry name" value="HTH-TYPE TRANSCRIPTIONAL REGULATOR RV1931C"/>
    <property type="match status" value="1"/>
</dbReference>
<dbReference type="PANTHER" id="PTHR43130">
    <property type="entry name" value="ARAC-FAMILY TRANSCRIPTIONAL REGULATOR"/>
    <property type="match status" value="1"/>
</dbReference>
<dbReference type="RefSeq" id="WP_301142168.1">
    <property type="nucleotide sequence ID" value="NZ_JAUHQA010000001.1"/>
</dbReference>
<comment type="caution">
    <text evidence="2">The sequence shown here is derived from an EMBL/GenBank/DDBJ whole genome shotgun (WGS) entry which is preliminary data.</text>
</comment>
<protein>
    <submittedName>
        <fullName evidence="2">DJ-1/PfpI family protein</fullName>
        <ecNumber evidence="2">4.2.1.-</ecNumber>
    </submittedName>
</protein>
<dbReference type="Proteomes" id="UP001172708">
    <property type="component" value="Unassembled WGS sequence"/>
</dbReference>
<dbReference type="SUPFAM" id="SSF52317">
    <property type="entry name" value="Class I glutamine amidotransferase-like"/>
    <property type="match status" value="1"/>
</dbReference>
<dbReference type="EC" id="4.2.1.-" evidence="2"/>
<dbReference type="InterPro" id="IPR052158">
    <property type="entry name" value="INH-QAR"/>
</dbReference>
<reference evidence="2" key="1">
    <citation type="submission" date="2023-06" db="EMBL/GenBank/DDBJ databases">
        <title>Egi l300058.</title>
        <authorList>
            <person name="Gao L."/>
            <person name="Fang B.-Z."/>
            <person name="Li W.-J."/>
        </authorList>
    </citation>
    <scope>NUCLEOTIDE SEQUENCE</scope>
    <source>
        <strain evidence="2">EGI L300058</strain>
    </source>
</reference>
<keyword evidence="3" id="KW-1185">Reference proteome</keyword>
<dbReference type="Pfam" id="PF01965">
    <property type="entry name" value="DJ-1_PfpI"/>
    <property type="match status" value="1"/>
</dbReference>
<sequence>MTARIGILVYDGFDIIDAGGPYEVFLTASRLAERDGLEPAFTVELVSPGGRDVVAYGGMTLTALSDADESRDYDVLVVPGTIDIDSALGETRIGSSLRTLADQASVTTSVCTGSFLLAHHGLLDGAPATTHWEDVDALRAAGVADAREGVRWVDEGGVVTSGGLTSGMHMALHIVARLLGEPMAHRTARQLDMDWSADPAR</sequence>
<organism evidence="2 3">
    <name type="scientific">Demequina muriae</name>
    <dbReference type="NCBI Taxonomy" id="3051664"/>
    <lineage>
        <taxon>Bacteria</taxon>
        <taxon>Bacillati</taxon>
        <taxon>Actinomycetota</taxon>
        <taxon>Actinomycetes</taxon>
        <taxon>Micrococcales</taxon>
        <taxon>Demequinaceae</taxon>
        <taxon>Demequina</taxon>
    </lineage>
</organism>
<keyword evidence="2" id="KW-0456">Lyase</keyword>
<accession>A0ABT8GH08</accession>
<evidence type="ECO:0000313" key="3">
    <source>
        <dbReference type="Proteomes" id="UP001172708"/>
    </source>
</evidence>
<dbReference type="InterPro" id="IPR029062">
    <property type="entry name" value="Class_I_gatase-like"/>
</dbReference>